<proteinExistence type="inferred from homology"/>
<dbReference type="PANTHER" id="PTHR43477:SF1">
    <property type="entry name" value="DIHYDROANTICAPSIN 7-DEHYDROGENASE"/>
    <property type="match status" value="1"/>
</dbReference>
<dbReference type="Proteomes" id="UP000008457">
    <property type="component" value="Chromosome"/>
</dbReference>
<dbReference type="KEGG" id="mas:Mahau_2099"/>
<dbReference type="InterPro" id="IPR002347">
    <property type="entry name" value="SDR_fam"/>
</dbReference>
<evidence type="ECO:0000313" key="4">
    <source>
        <dbReference type="Proteomes" id="UP000008457"/>
    </source>
</evidence>
<gene>
    <name evidence="3" type="ordered locus">Mahau_2099</name>
</gene>
<accession>F4A2K5</accession>
<dbReference type="CDD" id="cd05233">
    <property type="entry name" value="SDR_c"/>
    <property type="match status" value="1"/>
</dbReference>
<dbReference type="Pfam" id="PF13561">
    <property type="entry name" value="adh_short_C2"/>
    <property type="match status" value="1"/>
</dbReference>
<sequence>MEVNRTALITDASHPAAAAIAARLKDEGITVINNYPHRSNKGVIEKTDNNYSFDTWLLADMKMLLDMIISRTGGVDHLIHTDNAILRSKLEDMSEQDFKRAMDYNAKSAFITTKVFGEHMAQKGDGTIVYLSTLHDEKPTGCAFAYSTAKGSVKMLCKEIALFYGRKGIRANVIEADYMEEQRELLDSLLSPFNYDAETKIPLKRLVKAEDIAGVVSFLISKDAVFINGADIRLDGGHMLYYGDR</sequence>
<reference evidence="4" key="1">
    <citation type="submission" date="2010-11" db="EMBL/GenBank/DDBJ databases">
        <title>The complete genome of Mahella australiensis DSM 15567.</title>
        <authorList>
            <consortium name="US DOE Joint Genome Institute (JGI-PGF)"/>
            <person name="Lucas S."/>
            <person name="Copeland A."/>
            <person name="Lapidus A."/>
            <person name="Bruce D."/>
            <person name="Goodwin L."/>
            <person name="Pitluck S."/>
            <person name="Kyrpides N."/>
            <person name="Mavromatis K."/>
            <person name="Pagani I."/>
            <person name="Ivanova N."/>
            <person name="Teshima H."/>
            <person name="Brettin T."/>
            <person name="Detter J.C."/>
            <person name="Han C."/>
            <person name="Tapia R."/>
            <person name="Land M."/>
            <person name="Hauser L."/>
            <person name="Markowitz V."/>
            <person name="Cheng J.-F."/>
            <person name="Hugenholtz P."/>
            <person name="Woyke T."/>
            <person name="Wu D."/>
            <person name="Spring S."/>
            <person name="Pukall R."/>
            <person name="Steenblock K."/>
            <person name="Schneider S."/>
            <person name="Klenk H.-P."/>
            <person name="Eisen J.A."/>
        </authorList>
    </citation>
    <scope>NUCLEOTIDE SEQUENCE [LARGE SCALE GENOMIC DNA]</scope>
    <source>
        <strain evidence="4">DSM 15567 / CIP 107919 / 50-1 BON</strain>
    </source>
</reference>
<dbReference type="PANTHER" id="PTHR43477">
    <property type="entry name" value="DIHYDROANTICAPSIN 7-DEHYDROGENASE"/>
    <property type="match status" value="1"/>
</dbReference>
<keyword evidence="4" id="KW-1185">Reference proteome</keyword>
<dbReference type="InterPro" id="IPR051122">
    <property type="entry name" value="SDR_DHRS6-like"/>
</dbReference>
<evidence type="ECO:0000313" key="3">
    <source>
        <dbReference type="EMBL" id="AEE97271.1"/>
    </source>
</evidence>
<dbReference type="GO" id="GO:0016491">
    <property type="term" value="F:oxidoreductase activity"/>
    <property type="evidence" value="ECO:0007669"/>
    <property type="project" value="UniProtKB-KW"/>
</dbReference>
<dbReference type="InterPro" id="IPR036291">
    <property type="entry name" value="NAD(P)-bd_dom_sf"/>
</dbReference>
<organism evidence="3 4">
    <name type="scientific">Mahella australiensis (strain DSM 15567 / CIP 107919 / 50-1 BON)</name>
    <dbReference type="NCBI Taxonomy" id="697281"/>
    <lineage>
        <taxon>Bacteria</taxon>
        <taxon>Bacillati</taxon>
        <taxon>Bacillota</taxon>
        <taxon>Clostridia</taxon>
        <taxon>Thermoanaerobacterales</taxon>
        <taxon>Thermoanaerobacterales Family IV. Incertae Sedis</taxon>
        <taxon>Mahella</taxon>
    </lineage>
</organism>
<dbReference type="OrthoDB" id="9803333at2"/>
<evidence type="ECO:0000256" key="1">
    <source>
        <dbReference type="ARBA" id="ARBA00006484"/>
    </source>
</evidence>
<dbReference type="STRING" id="697281.Mahau_2099"/>
<dbReference type="PRINTS" id="PR00081">
    <property type="entry name" value="GDHRDH"/>
</dbReference>
<dbReference type="eggNOG" id="COG1028">
    <property type="taxonomic scope" value="Bacteria"/>
</dbReference>
<protein>
    <submittedName>
        <fullName evidence="3">Short-chain dehydrogenase/reductase SDR</fullName>
    </submittedName>
</protein>
<dbReference type="HOGENOM" id="CLU_010194_1_1_9"/>
<dbReference type="RefSeq" id="WP_013781699.1">
    <property type="nucleotide sequence ID" value="NC_015520.1"/>
</dbReference>
<name>F4A2K5_MAHA5</name>
<comment type="similarity">
    <text evidence="1">Belongs to the short-chain dehydrogenases/reductases (SDR) family.</text>
</comment>
<dbReference type="EMBL" id="CP002360">
    <property type="protein sequence ID" value="AEE97271.1"/>
    <property type="molecule type" value="Genomic_DNA"/>
</dbReference>
<evidence type="ECO:0000256" key="2">
    <source>
        <dbReference type="ARBA" id="ARBA00023002"/>
    </source>
</evidence>
<dbReference type="AlphaFoldDB" id="F4A2K5"/>
<dbReference type="SUPFAM" id="SSF51735">
    <property type="entry name" value="NAD(P)-binding Rossmann-fold domains"/>
    <property type="match status" value="1"/>
</dbReference>
<keyword evidence="2" id="KW-0560">Oxidoreductase</keyword>
<reference evidence="3 4" key="2">
    <citation type="journal article" date="2011" name="Stand. Genomic Sci.">
        <title>Complete genome sequence of Mahella australiensis type strain (50-1 BON).</title>
        <authorList>
            <person name="Sikorski J."/>
            <person name="Teshima H."/>
            <person name="Nolan M."/>
            <person name="Lucas S."/>
            <person name="Hammon N."/>
            <person name="Deshpande S."/>
            <person name="Cheng J.F."/>
            <person name="Pitluck S."/>
            <person name="Liolios K."/>
            <person name="Pagani I."/>
            <person name="Ivanova N."/>
            <person name="Huntemann M."/>
            <person name="Mavromatis K."/>
            <person name="Ovchinikova G."/>
            <person name="Pati A."/>
            <person name="Tapia R."/>
            <person name="Han C."/>
            <person name="Goodwin L."/>
            <person name="Chen A."/>
            <person name="Palaniappan K."/>
            <person name="Land M."/>
            <person name="Hauser L."/>
            <person name="Ngatchou-Djao O.D."/>
            <person name="Rohde M."/>
            <person name="Pukall R."/>
            <person name="Spring S."/>
            <person name="Abt B."/>
            <person name="Goker M."/>
            <person name="Detter J.C."/>
            <person name="Woyke T."/>
            <person name="Bristow J."/>
            <person name="Markowitz V."/>
            <person name="Hugenholtz P."/>
            <person name="Eisen J.A."/>
            <person name="Kyrpides N.C."/>
            <person name="Klenk H.P."/>
            <person name="Lapidus A."/>
        </authorList>
    </citation>
    <scope>NUCLEOTIDE SEQUENCE [LARGE SCALE GENOMIC DNA]</scope>
    <source>
        <strain evidence="4">DSM 15567 / CIP 107919 / 50-1 BON</strain>
    </source>
</reference>
<dbReference type="Gene3D" id="3.40.50.720">
    <property type="entry name" value="NAD(P)-binding Rossmann-like Domain"/>
    <property type="match status" value="1"/>
</dbReference>